<reference evidence="14" key="1">
    <citation type="submission" date="2009-12" db="EMBL/GenBank/DDBJ databases">
        <title>Complete sequence of Treponema primitia strain ZAS-2.</title>
        <authorList>
            <person name="Tetu S.G."/>
            <person name="Matson E."/>
            <person name="Ren Q."/>
            <person name="Seshadri R."/>
            <person name="Elbourne L."/>
            <person name="Hassan K.A."/>
            <person name="Durkin A."/>
            <person name="Radune D."/>
            <person name="Mohamoud Y."/>
            <person name="Shay R."/>
            <person name="Jin S."/>
            <person name="Zhang X."/>
            <person name="Lucey K."/>
            <person name="Ballor N.R."/>
            <person name="Ottesen E."/>
            <person name="Rosenthal R."/>
            <person name="Allen A."/>
            <person name="Leadbetter J.R."/>
            <person name="Paulsen I.T."/>
        </authorList>
    </citation>
    <scope>NUCLEOTIDE SEQUENCE [LARGE SCALE GENOMIC DNA]</scope>
    <source>
        <strain evidence="14">ATCC BAA-887 / DSM 12427 / ZAS-2</strain>
    </source>
</reference>
<dbReference type="SUPFAM" id="SSF52540">
    <property type="entry name" value="P-loop containing nucleoside triphosphate hydrolases"/>
    <property type="match status" value="1"/>
</dbReference>
<feature type="binding site" evidence="10">
    <location>
        <begin position="593"/>
        <end position="600"/>
    </location>
    <ligand>
        <name>ATP</name>
        <dbReference type="ChEBI" id="CHEBI:30616"/>
    </ligand>
</feature>
<dbReference type="eggNOG" id="COG1379">
    <property type="taxonomic scope" value="Bacteria"/>
</dbReference>
<feature type="compositionally biased region" description="Low complexity" evidence="11">
    <location>
        <begin position="556"/>
        <end position="566"/>
    </location>
</feature>
<evidence type="ECO:0000256" key="9">
    <source>
        <dbReference type="ARBA" id="ARBA00048988"/>
    </source>
</evidence>
<evidence type="ECO:0000256" key="2">
    <source>
        <dbReference type="ARBA" id="ARBA00022741"/>
    </source>
</evidence>
<dbReference type="SUPFAM" id="SSF89550">
    <property type="entry name" value="PHP domain-like"/>
    <property type="match status" value="1"/>
</dbReference>
<evidence type="ECO:0000256" key="3">
    <source>
        <dbReference type="ARBA" id="ARBA00022801"/>
    </source>
</evidence>
<feature type="compositionally biased region" description="Polar residues" evidence="11">
    <location>
        <begin position="538"/>
        <end position="553"/>
    </location>
</feature>
<keyword evidence="2 10" id="KW-0547">Nucleotide-binding</keyword>
<dbReference type="Gene3D" id="3.40.50.300">
    <property type="entry name" value="P-loop containing nucleotide triphosphate hydrolases"/>
    <property type="match status" value="3"/>
</dbReference>
<feature type="domain" description="UvrD-like helicase ATP-binding" evidence="12">
    <location>
        <begin position="572"/>
        <end position="863"/>
    </location>
</feature>
<evidence type="ECO:0000256" key="5">
    <source>
        <dbReference type="ARBA" id="ARBA00022840"/>
    </source>
</evidence>
<feature type="region of interest" description="Disordered" evidence="11">
    <location>
        <begin position="486"/>
        <end position="581"/>
    </location>
</feature>
<dbReference type="EC" id="5.6.2.4" evidence="8"/>
<sequence>MRIIADLHIHSPYSRATSRRNSPAILDRWARIKGIGLAGTGDCTHPQWLSDLRESLVEVGEGFYALKEDLRRDFDRVTGPEAGLPNPGSPPGDMADSGRVRFVLTGEISTIYSRDGKTRKVHHLVVLPDFEAAAAFQGRLEKAGNIRSDGRPILGLDSRDLLEMLLESDRRSMLIPAHIWTPWFSALGRSGFDSIDECYRDLAPHIHAIETGLSSNPPMNWALSSLDRFAIISNSDAHSPDKLGREATVLSMEPSYPGLAAALSGASGTGILETVEFFPQEGKYHYDGHRVCDVSLDSESAAAAKGLCPVCGKALTPGVLSRVRELADRPVSETAPCPADSQGTNRRPYRSLIPLVEILGELLSVGAASKKVSRAYGPLIEKGGGEFSILMDKSIGELEKLNCPGISGELLAAAIDHMRRGEVFITPGYDGLYGVIRAFPPGKVPGYTGPDLFGDEGKSSATETLPSGTMFPVTALLPSGTAALTADNSAKGDGNQETAMLPSETTSLSADNGAKSGERPRENSVKQTEPWAPAKTKMANQTPDALSPASSTGPRPAAKPASLTLSPAPPAFTPDQDQERAIHHSGGPALIIAGPGTGKTSVLARRITRLMEHNPGTEEPRILALSFTVKAAEELRDRIVRTTGKGADGLTVGTFHSLGRSILKAEAAAAGIREDFGILDEEGKTALLRDITTGKKPAVSPEKLGSYIEERKRFLLLPGETIPRLSPPTEILLDGALRETAIPPLKDGPDLLYREYRDALKLRNALDFDDLLAGTVRLLVARPELLKKHRDRFTHIFADEYQDINFAQYALLRLLGRKELWVIGDPNQAIYGFRGASNKYMDRFLSDYPGAAIYRLTKSFRCADPIIQAANALTGAELRGADSATCNADFSRQVPRATCNADFSRQVPRAVTLYRTPCPTDRAEAEGIARRISALIGGTGFFAIDSGIANSSAAEDSGESGENGLTSLGQCAILIRAAALAAPFEEALQNHGIPYRLMGENLEDLKWSTEEVALMTIHASKGLEFDHVFVTGLEEGILPFTLFGESNNENIDEEKRLLYVAMTRARYGLHLSWAASRIFRGRKLTQPPSRFLSSLEALIPELKPSCPRREKNPQLNLFD</sequence>
<feature type="compositionally biased region" description="Polar residues" evidence="11">
    <location>
        <begin position="495"/>
        <end position="510"/>
    </location>
</feature>
<accession>F5YJE0</accession>
<dbReference type="PANTHER" id="PTHR11070">
    <property type="entry name" value="UVRD / RECB / PCRA DNA HELICASE FAMILY MEMBER"/>
    <property type="match status" value="1"/>
</dbReference>
<evidence type="ECO:0000313" key="13">
    <source>
        <dbReference type="EMBL" id="AEF83955.1"/>
    </source>
</evidence>
<evidence type="ECO:0000256" key="1">
    <source>
        <dbReference type="ARBA" id="ARBA00009922"/>
    </source>
</evidence>
<dbReference type="CDD" id="cd17932">
    <property type="entry name" value="DEXQc_UvrD"/>
    <property type="match status" value="1"/>
</dbReference>
<dbReference type="eggNOG" id="COG0210">
    <property type="taxonomic scope" value="Bacteria"/>
</dbReference>
<dbReference type="InterPro" id="IPR014016">
    <property type="entry name" value="UvrD-like_ATP-bd"/>
</dbReference>
<dbReference type="InterPro" id="IPR013986">
    <property type="entry name" value="DExx_box_DNA_helicase_dom_sf"/>
</dbReference>
<evidence type="ECO:0000256" key="4">
    <source>
        <dbReference type="ARBA" id="ARBA00022806"/>
    </source>
</evidence>
<dbReference type="EMBL" id="CP001843">
    <property type="protein sequence ID" value="AEF83955.1"/>
    <property type="molecule type" value="Genomic_DNA"/>
</dbReference>
<gene>
    <name evidence="13" type="ordered locus">TREPR_0749</name>
</gene>
<dbReference type="Gene3D" id="1.10.10.160">
    <property type="match status" value="1"/>
</dbReference>
<dbReference type="Pfam" id="PF13361">
    <property type="entry name" value="UvrD_C"/>
    <property type="match status" value="1"/>
</dbReference>
<dbReference type="InterPro" id="IPR016195">
    <property type="entry name" value="Pol/histidinol_Pase-like"/>
</dbReference>
<dbReference type="InterPro" id="IPR000212">
    <property type="entry name" value="DNA_helicase_UvrD/REP"/>
</dbReference>
<dbReference type="Proteomes" id="UP000009223">
    <property type="component" value="Chromosome"/>
</dbReference>
<comment type="similarity">
    <text evidence="1">Belongs to the helicase family. UvrD subfamily.</text>
</comment>
<dbReference type="InterPro" id="IPR014017">
    <property type="entry name" value="DNA_helicase_UvrD-like_C"/>
</dbReference>
<evidence type="ECO:0000256" key="6">
    <source>
        <dbReference type="ARBA" id="ARBA00023235"/>
    </source>
</evidence>
<keyword evidence="3 10" id="KW-0378">Hydrolase</keyword>
<evidence type="ECO:0000259" key="12">
    <source>
        <dbReference type="PROSITE" id="PS51198"/>
    </source>
</evidence>
<protein>
    <recommendedName>
        <fullName evidence="8">DNA 3'-5' helicase</fullName>
        <ecNumber evidence="8">5.6.2.4</ecNumber>
    </recommendedName>
</protein>
<dbReference type="PROSITE" id="PS51198">
    <property type="entry name" value="UVRD_HELICASE_ATP_BIND"/>
    <property type="match status" value="1"/>
</dbReference>
<keyword evidence="14" id="KW-1185">Reference proteome</keyword>
<keyword evidence="4 10" id="KW-0347">Helicase</keyword>
<dbReference type="GO" id="GO:0016887">
    <property type="term" value="F:ATP hydrolysis activity"/>
    <property type="evidence" value="ECO:0007669"/>
    <property type="project" value="RHEA"/>
</dbReference>
<evidence type="ECO:0000256" key="7">
    <source>
        <dbReference type="ARBA" id="ARBA00034617"/>
    </source>
</evidence>
<comment type="catalytic activity">
    <reaction evidence="7">
        <text>Couples ATP hydrolysis with the unwinding of duplex DNA by translocating in the 3'-5' direction.</text>
        <dbReference type="EC" id="5.6.2.4"/>
    </reaction>
</comment>
<dbReference type="STRING" id="545694.TREPR_0749"/>
<dbReference type="InterPro" id="IPR027417">
    <property type="entry name" value="P-loop_NTPase"/>
</dbReference>
<dbReference type="CDD" id="cd18807">
    <property type="entry name" value="SF1_C_UvrD"/>
    <property type="match status" value="1"/>
</dbReference>
<evidence type="ECO:0000256" key="10">
    <source>
        <dbReference type="PROSITE-ProRule" id="PRU00560"/>
    </source>
</evidence>
<organism evidence="13 14">
    <name type="scientific">Treponema primitia (strain ATCC BAA-887 / DSM 12427 / ZAS-2)</name>
    <dbReference type="NCBI Taxonomy" id="545694"/>
    <lineage>
        <taxon>Bacteria</taxon>
        <taxon>Pseudomonadati</taxon>
        <taxon>Spirochaetota</taxon>
        <taxon>Spirochaetia</taxon>
        <taxon>Spirochaetales</taxon>
        <taxon>Treponemataceae</taxon>
        <taxon>Treponema</taxon>
    </lineage>
</organism>
<keyword evidence="5 10" id="KW-0067">ATP-binding</keyword>
<feature type="region of interest" description="Disordered" evidence="11">
    <location>
        <begin position="76"/>
        <end position="95"/>
    </location>
</feature>
<dbReference type="HOGENOM" id="CLU_005571_0_0_12"/>
<dbReference type="GO" id="GO:0003677">
    <property type="term" value="F:DNA binding"/>
    <property type="evidence" value="ECO:0007669"/>
    <property type="project" value="UniProtKB-KW"/>
</dbReference>
<reference evidence="13 14" key="2">
    <citation type="journal article" date="2011" name="ISME J.">
        <title>RNA-seq reveals cooperative metabolic interactions between two termite-gut spirochete species in co-culture.</title>
        <authorList>
            <person name="Rosenthal A.Z."/>
            <person name="Matson E.G."/>
            <person name="Eldar A."/>
            <person name="Leadbetter J.R."/>
        </authorList>
    </citation>
    <scope>NUCLEOTIDE SEQUENCE [LARGE SCALE GENOMIC DNA]</scope>
    <source>
        <strain evidence="14">ATCC BAA-887 / DSM 12427 / ZAS-2</strain>
    </source>
</reference>
<evidence type="ECO:0000313" key="14">
    <source>
        <dbReference type="Proteomes" id="UP000009223"/>
    </source>
</evidence>
<dbReference type="Pfam" id="PF00580">
    <property type="entry name" value="UvrD-helicase"/>
    <property type="match status" value="1"/>
</dbReference>
<evidence type="ECO:0000256" key="8">
    <source>
        <dbReference type="ARBA" id="ARBA00034808"/>
    </source>
</evidence>
<dbReference type="AlphaFoldDB" id="F5YJE0"/>
<dbReference type="KEGG" id="tpi:TREPR_0749"/>
<dbReference type="GO" id="GO:0043138">
    <property type="term" value="F:3'-5' DNA helicase activity"/>
    <property type="evidence" value="ECO:0007669"/>
    <property type="project" value="UniProtKB-EC"/>
</dbReference>
<dbReference type="GO" id="GO:0000725">
    <property type="term" value="P:recombinational repair"/>
    <property type="evidence" value="ECO:0007669"/>
    <property type="project" value="TreeGrafter"/>
</dbReference>
<name>F5YJE0_TREPZ</name>
<dbReference type="CDD" id="cd19067">
    <property type="entry name" value="PfuEndoQ-like"/>
    <property type="match status" value="1"/>
</dbReference>
<comment type="catalytic activity">
    <reaction evidence="9">
        <text>ATP + H2O = ADP + phosphate + H(+)</text>
        <dbReference type="Rhea" id="RHEA:13065"/>
        <dbReference type="ChEBI" id="CHEBI:15377"/>
        <dbReference type="ChEBI" id="CHEBI:15378"/>
        <dbReference type="ChEBI" id="CHEBI:30616"/>
        <dbReference type="ChEBI" id="CHEBI:43474"/>
        <dbReference type="ChEBI" id="CHEBI:456216"/>
        <dbReference type="EC" id="5.6.2.4"/>
    </reaction>
</comment>
<proteinExistence type="inferred from homology"/>
<dbReference type="GO" id="GO:0005524">
    <property type="term" value="F:ATP binding"/>
    <property type="evidence" value="ECO:0007669"/>
    <property type="project" value="UniProtKB-UniRule"/>
</dbReference>
<dbReference type="Gene3D" id="3.20.20.140">
    <property type="entry name" value="Metal-dependent hydrolases"/>
    <property type="match status" value="1"/>
</dbReference>
<evidence type="ECO:0000256" key="11">
    <source>
        <dbReference type="SAM" id="MobiDB-lite"/>
    </source>
</evidence>
<keyword evidence="6" id="KW-0413">Isomerase</keyword>